<feature type="transmembrane region" description="Helical" evidence="1">
    <location>
        <begin position="43"/>
        <end position="65"/>
    </location>
</feature>
<name>A0ABT3G671_9BACT</name>
<evidence type="ECO:0000313" key="2">
    <source>
        <dbReference type="EMBL" id="MCW1915341.1"/>
    </source>
</evidence>
<gene>
    <name evidence="2" type="ORF">OJ996_17280</name>
</gene>
<keyword evidence="3" id="KW-1185">Reference proteome</keyword>
<keyword evidence="1" id="KW-0812">Transmembrane</keyword>
<dbReference type="EMBL" id="JAPDDR010000009">
    <property type="protein sequence ID" value="MCW1915341.1"/>
    <property type="molecule type" value="Genomic_DNA"/>
</dbReference>
<proteinExistence type="predicted"/>
<comment type="caution">
    <text evidence="2">The sequence shown here is derived from an EMBL/GenBank/DDBJ whole genome shotgun (WGS) entry which is preliminary data.</text>
</comment>
<evidence type="ECO:0000256" key="1">
    <source>
        <dbReference type="SAM" id="Phobius"/>
    </source>
</evidence>
<sequence length="70" mass="7476">MAYLPGIGVLLFTLSDIRRGEANLLDSFLGADLSIERSGSGILFWGVMVVQLLIVAALLLVGRLIEVAMS</sequence>
<dbReference type="Proteomes" id="UP001165653">
    <property type="component" value="Unassembled WGS sequence"/>
</dbReference>
<dbReference type="RefSeq" id="WP_264514889.1">
    <property type="nucleotide sequence ID" value="NZ_JAPDDR010000009.1"/>
</dbReference>
<reference evidence="2" key="1">
    <citation type="submission" date="2022-10" db="EMBL/GenBank/DDBJ databases">
        <title>Luteolibacter sp. GHJ8, whole genome shotgun sequencing project.</title>
        <authorList>
            <person name="Zhao G."/>
            <person name="Shen L."/>
        </authorList>
    </citation>
    <scope>NUCLEOTIDE SEQUENCE</scope>
    <source>
        <strain evidence="2">GHJ8</strain>
    </source>
</reference>
<protein>
    <submittedName>
        <fullName evidence="2">Uncharacterized protein</fullName>
    </submittedName>
</protein>
<evidence type="ECO:0000313" key="3">
    <source>
        <dbReference type="Proteomes" id="UP001165653"/>
    </source>
</evidence>
<keyword evidence="1" id="KW-0472">Membrane</keyword>
<organism evidence="2 3">
    <name type="scientific">Luteolibacter rhizosphaerae</name>
    <dbReference type="NCBI Taxonomy" id="2989719"/>
    <lineage>
        <taxon>Bacteria</taxon>
        <taxon>Pseudomonadati</taxon>
        <taxon>Verrucomicrobiota</taxon>
        <taxon>Verrucomicrobiia</taxon>
        <taxon>Verrucomicrobiales</taxon>
        <taxon>Verrucomicrobiaceae</taxon>
        <taxon>Luteolibacter</taxon>
    </lineage>
</organism>
<accession>A0ABT3G671</accession>
<keyword evidence="1" id="KW-1133">Transmembrane helix</keyword>